<accession>A0A5D3F6X3</accession>
<dbReference type="AlphaFoldDB" id="A0A5D3F6X3"/>
<protein>
    <submittedName>
        <fullName evidence="2">Uncharacterized protein</fullName>
    </submittedName>
</protein>
<dbReference type="Proteomes" id="UP000323505">
    <property type="component" value="Unassembled WGS sequence"/>
</dbReference>
<evidence type="ECO:0000313" key="3">
    <source>
        <dbReference type="Proteomes" id="UP000323505"/>
    </source>
</evidence>
<dbReference type="RefSeq" id="WP_148768066.1">
    <property type="nucleotide sequence ID" value="NZ_VSRQ01000013.1"/>
</dbReference>
<evidence type="ECO:0000313" key="2">
    <source>
        <dbReference type="EMBL" id="TYK43095.1"/>
    </source>
</evidence>
<comment type="caution">
    <text evidence="2">The sequence shown here is derived from an EMBL/GenBank/DDBJ whole genome shotgun (WGS) entry which is preliminary data.</text>
</comment>
<proteinExistence type="predicted"/>
<keyword evidence="3" id="KW-1185">Reference proteome</keyword>
<evidence type="ECO:0000256" key="1">
    <source>
        <dbReference type="SAM" id="Phobius"/>
    </source>
</evidence>
<dbReference type="EMBL" id="VSRQ01000013">
    <property type="protein sequence ID" value="TYK43095.1"/>
    <property type="molecule type" value="Genomic_DNA"/>
</dbReference>
<reference evidence="2 3" key="1">
    <citation type="submission" date="2019-08" db="EMBL/GenBank/DDBJ databases">
        <title>Actinomadura sp. nov. CYP1-5 isolated from mountain soil.</title>
        <authorList>
            <person name="Songsumanus A."/>
            <person name="Kuncharoen N."/>
            <person name="Kudo T."/>
            <person name="Yuki M."/>
            <person name="Igarashi Y."/>
            <person name="Tanasupawat S."/>
        </authorList>
    </citation>
    <scope>NUCLEOTIDE SEQUENCE [LARGE SCALE GENOMIC DNA]</scope>
    <source>
        <strain evidence="2 3">CYP1-5</strain>
    </source>
</reference>
<keyword evidence="1" id="KW-1133">Transmembrane helix</keyword>
<name>A0A5D3F6X3_9ACTN</name>
<keyword evidence="1" id="KW-0472">Membrane</keyword>
<gene>
    <name evidence="2" type="ORF">FXF68_40160</name>
</gene>
<organism evidence="2 3">
    <name type="scientific">Actinomadura decatromicini</name>
    <dbReference type="NCBI Taxonomy" id="2604572"/>
    <lineage>
        <taxon>Bacteria</taxon>
        <taxon>Bacillati</taxon>
        <taxon>Actinomycetota</taxon>
        <taxon>Actinomycetes</taxon>
        <taxon>Streptosporangiales</taxon>
        <taxon>Thermomonosporaceae</taxon>
        <taxon>Actinomadura</taxon>
    </lineage>
</organism>
<feature type="transmembrane region" description="Helical" evidence="1">
    <location>
        <begin position="20"/>
        <end position="39"/>
    </location>
</feature>
<keyword evidence="1" id="KW-0812">Transmembrane</keyword>
<feature type="transmembrane region" description="Helical" evidence="1">
    <location>
        <begin position="46"/>
        <end position="65"/>
    </location>
</feature>
<sequence>MSFVRAFGRFWYDLVIGDDWKIAAAVVGALAALAAAVSFEVLGETALALLSGLAFVTAFVVSVAIDVRAPANDDR</sequence>